<gene>
    <name evidence="2" type="ORF">MVEN_00050000</name>
</gene>
<name>A0A8H7DH09_9AGAR</name>
<protein>
    <submittedName>
        <fullName evidence="2">Reverse transcriptase Ty1/copia-type domain-containing protein</fullName>
    </submittedName>
</protein>
<sequence length="569" mass="64147">MPPREARTPRTATLGTKTYIDSAYWRDVRNNPKPNDMANVAIDVEPTTYRQAVTHPCADDWLQAMKEELTQLEELGTFSLTSLPDGRKALGNKWVYRNKLDEMGNIARRKARLVVLGNSEIPGTDYNPDQISSPVVRAETNRLLLALAARYNLEMHTVDVKGAYLNGELKEEIYMKQPEGFSDGTSRVWHLHKTIYGLKQSGRVWNETLDAHFKKHGYQRLLTDRCVYMRRKDEEMTIVAVHVDDMSIYASNCELIIRTEDELESSFQITRLGDAKQLLGMEIHRDRTRGTITITQSTYINKILAFHGMDSSNIIATPMDPNVKLAKLPDGESHPDIKNVYQSMVGALMYAAITTRPDIAYAVQTLSQFSSNPGPVHLTAVKRVYRYLRGTTNLGITYSASPDSNIVMHADFSEPRLYSDADWGNAVDDRKSISGFVTTVAGGAVTWSSKKQPTVALSTMEAEYIALSHAVRENLWLRQLFSELDCSETSPTPVFVDNRGTIDFTFNAGFHARSKHIDIRHHFIRDAVASNEVSLHHCASEENVADIFTKPLARPQHEDQVRKLGLTRV</sequence>
<comment type="caution">
    <text evidence="2">The sequence shown here is derived from an EMBL/GenBank/DDBJ whole genome shotgun (WGS) entry which is preliminary data.</text>
</comment>
<dbReference type="CDD" id="cd09272">
    <property type="entry name" value="RNase_HI_RT_Ty1"/>
    <property type="match status" value="1"/>
</dbReference>
<dbReference type="GO" id="GO:0003964">
    <property type="term" value="F:RNA-directed DNA polymerase activity"/>
    <property type="evidence" value="ECO:0007669"/>
    <property type="project" value="UniProtKB-KW"/>
</dbReference>
<dbReference type="SUPFAM" id="SSF56672">
    <property type="entry name" value="DNA/RNA polymerases"/>
    <property type="match status" value="1"/>
</dbReference>
<dbReference type="Pfam" id="PF07727">
    <property type="entry name" value="RVT_2"/>
    <property type="match status" value="1"/>
</dbReference>
<dbReference type="Proteomes" id="UP000620124">
    <property type="component" value="Unassembled WGS sequence"/>
</dbReference>
<proteinExistence type="predicted"/>
<organism evidence="2 3">
    <name type="scientific">Mycena venus</name>
    <dbReference type="NCBI Taxonomy" id="2733690"/>
    <lineage>
        <taxon>Eukaryota</taxon>
        <taxon>Fungi</taxon>
        <taxon>Dikarya</taxon>
        <taxon>Basidiomycota</taxon>
        <taxon>Agaricomycotina</taxon>
        <taxon>Agaricomycetes</taxon>
        <taxon>Agaricomycetidae</taxon>
        <taxon>Agaricales</taxon>
        <taxon>Marasmiineae</taxon>
        <taxon>Mycenaceae</taxon>
        <taxon>Mycena</taxon>
    </lineage>
</organism>
<keyword evidence="2" id="KW-0808">Transferase</keyword>
<evidence type="ECO:0000259" key="1">
    <source>
        <dbReference type="Pfam" id="PF07727"/>
    </source>
</evidence>
<dbReference type="PANTHER" id="PTHR11439">
    <property type="entry name" value="GAG-POL-RELATED RETROTRANSPOSON"/>
    <property type="match status" value="1"/>
</dbReference>
<evidence type="ECO:0000313" key="3">
    <source>
        <dbReference type="Proteomes" id="UP000620124"/>
    </source>
</evidence>
<feature type="domain" description="Reverse transcriptase Ty1/copia-type" evidence="1">
    <location>
        <begin position="77"/>
        <end position="319"/>
    </location>
</feature>
<dbReference type="InterPro" id="IPR013103">
    <property type="entry name" value="RVT_2"/>
</dbReference>
<dbReference type="EMBL" id="JACAZI010000001">
    <property type="protein sequence ID" value="KAF7371923.1"/>
    <property type="molecule type" value="Genomic_DNA"/>
</dbReference>
<dbReference type="PANTHER" id="PTHR11439:SF440">
    <property type="entry name" value="INTEGRASE CATALYTIC DOMAIN-CONTAINING PROTEIN"/>
    <property type="match status" value="1"/>
</dbReference>
<dbReference type="InterPro" id="IPR043502">
    <property type="entry name" value="DNA/RNA_pol_sf"/>
</dbReference>
<keyword evidence="3" id="KW-1185">Reference proteome</keyword>
<evidence type="ECO:0000313" key="2">
    <source>
        <dbReference type="EMBL" id="KAF7371923.1"/>
    </source>
</evidence>
<accession>A0A8H7DH09</accession>
<dbReference type="AlphaFoldDB" id="A0A8H7DH09"/>
<keyword evidence="2" id="KW-0695">RNA-directed DNA polymerase</keyword>
<reference evidence="2" key="1">
    <citation type="submission" date="2020-05" db="EMBL/GenBank/DDBJ databases">
        <title>Mycena genomes resolve the evolution of fungal bioluminescence.</title>
        <authorList>
            <person name="Tsai I.J."/>
        </authorList>
    </citation>
    <scope>NUCLEOTIDE SEQUENCE</scope>
    <source>
        <strain evidence="2">CCC161011</strain>
    </source>
</reference>
<dbReference type="OrthoDB" id="3344688at2759"/>
<keyword evidence="2" id="KW-0548">Nucleotidyltransferase</keyword>